<gene>
    <name evidence="1" type="ORF">E1283_20085</name>
</gene>
<comment type="caution">
    <text evidence="1">The sequence shown here is derived from an EMBL/GenBank/DDBJ whole genome shotgun (WGS) entry which is preliminary data.</text>
</comment>
<dbReference type="OrthoDB" id="3533156at2"/>
<dbReference type="Proteomes" id="UP000295345">
    <property type="component" value="Unassembled WGS sequence"/>
</dbReference>
<evidence type="ECO:0000313" key="1">
    <source>
        <dbReference type="EMBL" id="TDC73076.1"/>
    </source>
</evidence>
<dbReference type="EMBL" id="SMKI01000216">
    <property type="protein sequence ID" value="TDC73076.1"/>
    <property type="molecule type" value="Genomic_DNA"/>
</dbReference>
<protein>
    <submittedName>
        <fullName evidence="1">Uncharacterized protein</fullName>
    </submittedName>
</protein>
<name>A0A4R4TAN3_9ACTN</name>
<proteinExistence type="predicted"/>
<sequence>MDTFLTTAGLRLRPLTPDTVRTVVLPRLLGPGYWAAEEREGDAFVGRFESIEGAEHGDVEYALTHGEWQRAEGCEPGAGRASMAG</sequence>
<organism evidence="1 2">
    <name type="scientific">Streptomyces hainanensis</name>
    <dbReference type="NCBI Taxonomy" id="402648"/>
    <lineage>
        <taxon>Bacteria</taxon>
        <taxon>Bacillati</taxon>
        <taxon>Actinomycetota</taxon>
        <taxon>Actinomycetes</taxon>
        <taxon>Kitasatosporales</taxon>
        <taxon>Streptomycetaceae</taxon>
        <taxon>Streptomyces</taxon>
    </lineage>
</organism>
<reference evidence="1 2" key="1">
    <citation type="submission" date="2019-03" db="EMBL/GenBank/DDBJ databases">
        <title>Draft genome sequences of novel Actinobacteria.</title>
        <authorList>
            <person name="Sahin N."/>
            <person name="Ay H."/>
            <person name="Saygin H."/>
        </authorList>
    </citation>
    <scope>NUCLEOTIDE SEQUENCE [LARGE SCALE GENOMIC DNA]</scope>
    <source>
        <strain evidence="1 2">DSM 41900</strain>
    </source>
</reference>
<dbReference type="AlphaFoldDB" id="A0A4R4TAN3"/>
<keyword evidence="2" id="KW-1185">Reference proteome</keyword>
<accession>A0A4R4TAN3</accession>
<dbReference type="RefSeq" id="WP_132819488.1">
    <property type="nucleotide sequence ID" value="NZ_SMKI01000216.1"/>
</dbReference>
<evidence type="ECO:0000313" key="2">
    <source>
        <dbReference type="Proteomes" id="UP000295345"/>
    </source>
</evidence>